<sequence>MFTAAHGSSQPRRSHQWIAGVVGRNSISDQRNLLLPVRILSLYLCFDPVHKSANEPAHVDARYPAPDLITDFDVPSALHTE</sequence>
<reference evidence="1 2" key="1">
    <citation type="journal article" date="2019" name="Commun. Biol.">
        <title>The bagworm genome reveals a unique fibroin gene that provides high tensile strength.</title>
        <authorList>
            <person name="Kono N."/>
            <person name="Nakamura H."/>
            <person name="Ohtoshi R."/>
            <person name="Tomita M."/>
            <person name="Numata K."/>
            <person name="Arakawa K."/>
        </authorList>
    </citation>
    <scope>NUCLEOTIDE SEQUENCE [LARGE SCALE GENOMIC DNA]</scope>
</reference>
<dbReference type="EMBL" id="BGZK01001650">
    <property type="protein sequence ID" value="GBP83944.1"/>
    <property type="molecule type" value="Genomic_DNA"/>
</dbReference>
<evidence type="ECO:0000313" key="2">
    <source>
        <dbReference type="Proteomes" id="UP000299102"/>
    </source>
</evidence>
<protein>
    <submittedName>
        <fullName evidence="1">Uncharacterized protein</fullName>
    </submittedName>
</protein>
<dbReference type="Proteomes" id="UP000299102">
    <property type="component" value="Unassembled WGS sequence"/>
</dbReference>
<evidence type="ECO:0000313" key="1">
    <source>
        <dbReference type="EMBL" id="GBP83944.1"/>
    </source>
</evidence>
<accession>A0A4C1ZA07</accession>
<comment type="caution">
    <text evidence="1">The sequence shown here is derived from an EMBL/GenBank/DDBJ whole genome shotgun (WGS) entry which is preliminary data.</text>
</comment>
<keyword evidence="2" id="KW-1185">Reference proteome</keyword>
<organism evidence="1 2">
    <name type="scientific">Eumeta variegata</name>
    <name type="common">Bagworm moth</name>
    <name type="synonym">Eumeta japonica</name>
    <dbReference type="NCBI Taxonomy" id="151549"/>
    <lineage>
        <taxon>Eukaryota</taxon>
        <taxon>Metazoa</taxon>
        <taxon>Ecdysozoa</taxon>
        <taxon>Arthropoda</taxon>
        <taxon>Hexapoda</taxon>
        <taxon>Insecta</taxon>
        <taxon>Pterygota</taxon>
        <taxon>Neoptera</taxon>
        <taxon>Endopterygota</taxon>
        <taxon>Lepidoptera</taxon>
        <taxon>Glossata</taxon>
        <taxon>Ditrysia</taxon>
        <taxon>Tineoidea</taxon>
        <taxon>Psychidae</taxon>
        <taxon>Oiketicinae</taxon>
        <taxon>Eumeta</taxon>
    </lineage>
</organism>
<proteinExistence type="predicted"/>
<dbReference type="OrthoDB" id="338614at2759"/>
<dbReference type="AlphaFoldDB" id="A0A4C1ZA07"/>
<name>A0A4C1ZA07_EUMVA</name>
<gene>
    <name evidence="1" type="ORF">EVAR_66514_1</name>
</gene>